<keyword evidence="3" id="KW-1185">Reference proteome</keyword>
<reference evidence="2" key="3">
    <citation type="submission" date="2015-04" db="UniProtKB">
        <authorList>
            <consortium name="EnsemblPlants"/>
        </authorList>
    </citation>
    <scope>IDENTIFICATION</scope>
</reference>
<evidence type="ECO:0000313" key="2">
    <source>
        <dbReference type="EnsemblPlants" id="LPERR05G21210.1"/>
    </source>
</evidence>
<keyword evidence="1" id="KW-1133">Transmembrane helix</keyword>
<keyword evidence="1" id="KW-0472">Membrane</keyword>
<accession>A0A0D9WJM9</accession>
<dbReference type="AlphaFoldDB" id="A0A0D9WJM9"/>
<dbReference type="Proteomes" id="UP000032180">
    <property type="component" value="Chromosome 5"/>
</dbReference>
<feature type="transmembrane region" description="Helical" evidence="1">
    <location>
        <begin position="49"/>
        <end position="82"/>
    </location>
</feature>
<dbReference type="EnsemblPlants" id="LPERR05G21210.1">
    <property type="protein sequence ID" value="LPERR05G21210.1"/>
    <property type="gene ID" value="LPERR05G21210"/>
</dbReference>
<name>A0A0D9WJM9_9ORYZ</name>
<dbReference type="HOGENOM" id="CLU_134656_0_0_1"/>
<reference evidence="2 3" key="1">
    <citation type="submission" date="2012-08" db="EMBL/GenBank/DDBJ databases">
        <title>Oryza genome evolution.</title>
        <authorList>
            <person name="Wing R.A."/>
        </authorList>
    </citation>
    <scope>NUCLEOTIDE SEQUENCE</scope>
</reference>
<dbReference type="Gramene" id="LPERR05G21210.1">
    <property type="protein sequence ID" value="LPERR05G21210.1"/>
    <property type="gene ID" value="LPERR05G21210"/>
</dbReference>
<evidence type="ECO:0000313" key="3">
    <source>
        <dbReference type="Proteomes" id="UP000032180"/>
    </source>
</evidence>
<evidence type="ECO:0000256" key="1">
    <source>
        <dbReference type="SAM" id="Phobius"/>
    </source>
</evidence>
<proteinExistence type="predicted"/>
<keyword evidence="1" id="KW-0812">Transmembrane</keyword>
<organism evidence="2 3">
    <name type="scientific">Leersia perrieri</name>
    <dbReference type="NCBI Taxonomy" id="77586"/>
    <lineage>
        <taxon>Eukaryota</taxon>
        <taxon>Viridiplantae</taxon>
        <taxon>Streptophyta</taxon>
        <taxon>Embryophyta</taxon>
        <taxon>Tracheophyta</taxon>
        <taxon>Spermatophyta</taxon>
        <taxon>Magnoliopsida</taxon>
        <taxon>Liliopsida</taxon>
        <taxon>Poales</taxon>
        <taxon>Poaceae</taxon>
        <taxon>BOP clade</taxon>
        <taxon>Oryzoideae</taxon>
        <taxon>Oryzeae</taxon>
        <taxon>Oryzinae</taxon>
        <taxon>Leersia</taxon>
    </lineage>
</organism>
<reference evidence="3" key="2">
    <citation type="submission" date="2013-12" db="EMBL/GenBank/DDBJ databases">
        <authorList>
            <person name="Yu Y."/>
            <person name="Lee S."/>
            <person name="de Baynast K."/>
            <person name="Wissotski M."/>
            <person name="Liu L."/>
            <person name="Talag J."/>
            <person name="Goicoechea J."/>
            <person name="Angelova A."/>
            <person name="Jetty R."/>
            <person name="Kudrna D."/>
            <person name="Golser W."/>
            <person name="Rivera L."/>
            <person name="Zhang J."/>
            <person name="Wing R."/>
        </authorList>
    </citation>
    <scope>NUCLEOTIDE SEQUENCE</scope>
</reference>
<protein>
    <submittedName>
        <fullName evidence="2">Uncharacterized protein</fullName>
    </submittedName>
</protein>
<sequence length="169" mass="16923">MIPLLIITILPGLLYLGAVVGGGSGRGLKATIGGFAFPMQAAMHQLDLLLVALLYGCAFTGALLAATALVLVAFAAGALLVTLALAASDARRLVAGPAARRAADVAAANLRLARALALYAVVGAAVRAALAVRPKVAAVASRVATARAEGARGAMSLLRRGPGRLHIVE</sequence>